<feature type="region of interest" description="Disordered" evidence="2">
    <location>
        <begin position="1"/>
        <end position="23"/>
    </location>
</feature>
<evidence type="ECO:0000259" key="3">
    <source>
        <dbReference type="SMART" id="SM00899"/>
    </source>
</evidence>
<evidence type="ECO:0000256" key="2">
    <source>
        <dbReference type="SAM" id="MobiDB-lite"/>
    </source>
</evidence>
<accession>S4XFS3</accession>
<dbReference type="SMART" id="SM00899">
    <property type="entry name" value="FeoA"/>
    <property type="match status" value="1"/>
</dbReference>
<feature type="domain" description="Ferrous iron transporter FeoA-like" evidence="3">
    <location>
        <begin position="15"/>
        <end position="85"/>
    </location>
</feature>
<dbReference type="GO" id="GO:0046914">
    <property type="term" value="F:transition metal ion binding"/>
    <property type="evidence" value="ECO:0007669"/>
    <property type="project" value="InterPro"/>
</dbReference>
<gene>
    <name evidence="4" type="ORF">A606_08815</name>
</gene>
<evidence type="ECO:0000313" key="5">
    <source>
        <dbReference type="Proteomes" id="UP000014809"/>
    </source>
</evidence>
<dbReference type="AlphaFoldDB" id="S4XFS3"/>
<dbReference type="SUPFAM" id="SSF50037">
    <property type="entry name" value="C-terminal domain of transcriptional repressors"/>
    <property type="match status" value="1"/>
</dbReference>
<dbReference type="PATRIC" id="fig|1200352.3.peg.1793"/>
<feature type="compositionally biased region" description="Polar residues" evidence="2">
    <location>
        <begin position="1"/>
        <end position="15"/>
    </location>
</feature>
<dbReference type="Proteomes" id="UP000014809">
    <property type="component" value="Chromosome"/>
</dbReference>
<sequence>MPHSPTTFGAQSSVGPLSDAPIGSPLTVAATSAPGLTRRLAELGIRPGVTVTVIQHTSGGGRVIDTGSARYAIDHRTLTRIEVHHHD</sequence>
<evidence type="ECO:0000313" key="4">
    <source>
        <dbReference type="EMBL" id="AGP31406.1"/>
    </source>
</evidence>
<dbReference type="Gene3D" id="2.30.30.90">
    <property type="match status" value="1"/>
</dbReference>
<evidence type="ECO:0000256" key="1">
    <source>
        <dbReference type="ARBA" id="ARBA00023004"/>
    </source>
</evidence>
<dbReference type="InterPro" id="IPR038157">
    <property type="entry name" value="FeoA_core_dom"/>
</dbReference>
<protein>
    <recommendedName>
        <fullName evidence="3">Ferrous iron transporter FeoA-like domain-containing protein</fullName>
    </recommendedName>
</protein>
<keyword evidence="1" id="KW-0408">Iron</keyword>
<keyword evidence="5" id="KW-1185">Reference proteome</keyword>
<reference evidence="4 5" key="1">
    <citation type="submission" date="2012-06" db="EMBL/GenBank/DDBJ databases">
        <title>Complete genome sequence of Corynebacterium terpenotabidum Y-11 (=DSM 44721).</title>
        <authorList>
            <person name="Ruckert C."/>
            <person name="Albersmeier A."/>
            <person name="Al-Dilaimi A."/>
            <person name="Szczepanowski R."/>
            <person name="Kalinowski J."/>
        </authorList>
    </citation>
    <scope>NUCLEOTIDE SEQUENCE [LARGE SCALE GENOMIC DNA]</scope>
    <source>
        <strain evidence="4 5">Y-11</strain>
    </source>
</reference>
<dbReference type="eggNOG" id="ENOG5032BKV">
    <property type="taxonomic scope" value="Bacteria"/>
</dbReference>
<dbReference type="InterPro" id="IPR008988">
    <property type="entry name" value="Transcriptional_repressor_C"/>
</dbReference>
<dbReference type="HOGENOM" id="CLU_150646_11_2_11"/>
<dbReference type="EMBL" id="CP003696">
    <property type="protein sequence ID" value="AGP31406.1"/>
    <property type="molecule type" value="Genomic_DNA"/>
</dbReference>
<dbReference type="KEGG" id="cter:A606_08815"/>
<dbReference type="InterPro" id="IPR007167">
    <property type="entry name" value="Fe-transptr_FeoA-like"/>
</dbReference>
<dbReference type="Pfam" id="PF04023">
    <property type="entry name" value="FeoA"/>
    <property type="match status" value="1"/>
</dbReference>
<organism evidence="4 5">
    <name type="scientific">Corynebacterium terpenotabidum Y-11</name>
    <dbReference type="NCBI Taxonomy" id="1200352"/>
    <lineage>
        <taxon>Bacteria</taxon>
        <taxon>Bacillati</taxon>
        <taxon>Actinomycetota</taxon>
        <taxon>Actinomycetes</taxon>
        <taxon>Mycobacteriales</taxon>
        <taxon>Corynebacteriaceae</taxon>
        <taxon>Corynebacterium</taxon>
    </lineage>
</organism>
<name>S4XFS3_9CORY</name>
<proteinExistence type="predicted"/>